<evidence type="ECO:0000313" key="3">
    <source>
        <dbReference type="Proteomes" id="UP000318437"/>
    </source>
</evidence>
<dbReference type="NCBIfam" id="TIGR02595">
    <property type="entry name" value="PEP_CTERM"/>
    <property type="match status" value="1"/>
</dbReference>
<proteinExistence type="predicted"/>
<keyword evidence="1" id="KW-0732">Signal</keyword>
<dbReference type="Proteomes" id="UP000318437">
    <property type="component" value="Unassembled WGS sequence"/>
</dbReference>
<evidence type="ECO:0000256" key="1">
    <source>
        <dbReference type="SAM" id="SignalP"/>
    </source>
</evidence>
<protein>
    <recommendedName>
        <fullName evidence="4">Matrixin</fullName>
    </recommendedName>
</protein>
<accession>A0A5C6D216</accession>
<dbReference type="Gene3D" id="2.60.120.380">
    <property type="match status" value="1"/>
</dbReference>
<gene>
    <name evidence="2" type="ORF">Pla144_06640</name>
</gene>
<dbReference type="InterPro" id="IPR018247">
    <property type="entry name" value="EF_Hand_1_Ca_BS"/>
</dbReference>
<reference evidence="2 3" key="1">
    <citation type="submission" date="2019-02" db="EMBL/GenBank/DDBJ databases">
        <title>Deep-cultivation of Planctomycetes and their phenomic and genomic characterization uncovers novel biology.</title>
        <authorList>
            <person name="Wiegand S."/>
            <person name="Jogler M."/>
            <person name="Boedeker C."/>
            <person name="Pinto D."/>
            <person name="Vollmers J."/>
            <person name="Rivas-Marin E."/>
            <person name="Kohn T."/>
            <person name="Peeters S.H."/>
            <person name="Heuer A."/>
            <person name="Rast P."/>
            <person name="Oberbeckmann S."/>
            <person name="Bunk B."/>
            <person name="Jeske O."/>
            <person name="Meyerdierks A."/>
            <person name="Storesund J.E."/>
            <person name="Kallscheuer N."/>
            <person name="Luecker S."/>
            <person name="Lage O.M."/>
            <person name="Pohl T."/>
            <person name="Merkel B.J."/>
            <person name="Hornburger P."/>
            <person name="Mueller R.-W."/>
            <person name="Bruemmer F."/>
            <person name="Labrenz M."/>
            <person name="Spormann A.M."/>
            <person name="Op Den Camp H."/>
            <person name="Overmann J."/>
            <person name="Amann R."/>
            <person name="Jetten M.S.M."/>
            <person name="Mascher T."/>
            <person name="Medema M.H."/>
            <person name="Devos D.P."/>
            <person name="Kaster A.-K."/>
            <person name="Ovreas L."/>
            <person name="Rohde M."/>
            <person name="Galperin M.Y."/>
            <person name="Jogler C."/>
        </authorList>
    </citation>
    <scope>NUCLEOTIDE SEQUENCE [LARGE SCALE GENOMIC DNA]</scope>
    <source>
        <strain evidence="2 3">Pla144</strain>
    </source>
</reference>
<dbReference type="SUPFAM" id="SSF55486">
    <property type="entry name" value="Metalloproteases ('zincins'), catalytic domain"/>
    <property type="match status" value="1"/>
</dbReference>
<dbReference type="InterPro" id="IPR013424">
    <property type="entry name" value="Ice-binding_C"/>
</dbReference>
<evidence type="ECO:0008006" key="4">
    <source>
        <dbReference type="Google" id="ProtNLM"/>
    </source>
</evidence>
<sequence length="534" mass="56788" precursor="true">MRTLLSRSVSFFSLSLFLAVGHVQGLQTVWVDFDTFTTPEIPGEEDDYEYSPAERGMVLGILHEIFRTSPADPLGGAFGIDFLDTAPPPFTSTLVKVNAGLGHAEKIDFRNLDDDDDVTIHPVKLLKSFVGLPRAPEFGGGAWTEVELLTSPNIAMATANLAAHELGHSFGLRHHDSFTPIGSGIGVSGDKYVPTYLGGTGTAASFHIMGLNSAVALSAENLITPSWISPRSAVKLMINKIEDEIGDNPLLSFEADYPGGDVPDGPSAGTPAIPIMPLSLPNTTRPPDPFGINPASPYDPANGPEMFPGFAGVVVGRLEDKSAMETVDVDYYSFFGPAGAKVTVEVISEILSLGDGRFTDPVDPHLELLDSTLAPLPYPAASVVGMAALNDDQFESTDSILFDVVLPYSGEYFIEIRPAMKPEGTDVAGDYELLVSAVAEIPAGSLAADFDDDGDVDGEDLIDWQMAYGSDASADADDDGDSDGHDFLIWQIQHGASVPLTDALTSVPEPSSEISMLVGALVLVSRRRVQKTSR</sequence>
<dbReference type="OrthoDB" id="275801at2"/>
<feature type="chain" id="PRO_5022865481" description="Matrixin" evidence="1">
    <location>
        <begin position="19"/>
        <end position="534"/>
    </location>
</feature>
<name>A0A5C6D216_9BACT</name>
<dbReference type="EMBL" id="SJPS01000001">
    <property type="protein sequence ID" value="TWU29884.1"/>
    <property type="molecule type" value="Genomic_DNA"/>
</dbReference>
<feature type="signal peptide" evidence="1">
    <location>
        <begin position="1"/>
        <end position="18"/>
    </location>
</feature>
<dbReference type="RefSeq" id="WP_146447843.1">
    <property type="nucleotide sequence ID" value="NZ_SJPS01000001.1"/>
</dbReference>
<organism evidence="2 3">
    <name type="scientific">Bythopirellula polymerisocia</name>
    <dbReference type="NCBI Taxonomy" id="2528003"/>
    <lineage>
        <taxon>Bacteria</taxon>
        <taxon>Pseudomonadati</taxon>
        <taxon>Planctomycetota</taxon>
        <taxon>Planctomycetia</taxon>
        <taxon>Pirellulales</taxon>
        <taxon>Lacipirellulaceae</taxon>
        <taxon>Bythopirellula</taxon>
    </lineage>
</organism>
<evidence type="ECO:0000313" key="2">
    <source>
        <dbReference type="EMBL" id="TWU29884.1"/>
    </source>
</evidence>
<dbReference type="AlphaFoldDB" id="A0A5C6D216"/>
<keyword evidence="3" id="KW-1185">Reference proteome</keyword>
<comment type="caution">
    <text evidence="2">The sequence shown here is derived from an EMBL/GenBank/DDBJ whole genome shotgun (WGS) entry which is preliminary data.</text>
</comment>
<dbReference type="PROSITE" id="PS00018">
    <property type="entry name" value="EF_HAND_1"/>
    <property type="match status" value="1"/>
</dbReference>